<evidence type="ECO:0000313" key="1">
    <source>
        <dbReference type="EMBL" id="JAH13933.1"/>
    </source>
</evidence>
<reference evidence="1" key="2">
    <citation type="journal article" date="2015" name="Fish Shellfish Immunol.">
        <title>Early steps in the European eel (Anguilla anguilla)-Vibrio vulnificus interaction in the gills: Role of the RtxA13 toxin.</title>
        <authorList>
            <person name="Callol A."/>
            <person name="Pajuelo D."/>
            <person name="Ebbesson L."/>
            <person name="Teles M."/>
            <person name="MacKenzie S."/>
            <person name="Amaro C."/>
        </authorList>
    </citation>
    <scope>NUCLEOTIDE SEQUENCE</scope>
</reference>
<accession>A0A0E9QCV7</accession>
<dbReference type="AlphaFoldDB" id="A0A0E9QCV7"/>
<name>A0A0E9QCV7_ANGAN</name>
<sequence>MITHCIWEIKFSRSSKNSLNEKID</sequence>
<dbReference type="EMBL" id="GBXM01094644">
    <property type="protein sequence ID" value="JAH13933.1"/>
    <property type="molecule type" value="Transcribed_RNA"/>
</dbReference>
<organism evidence="1">
    <name type="scientific">Anguilla anguilla</name>
    <name type="common">European freshwater eel</name>
    <name type="synonym">Muraena anguilla</name>
    <dbReference type="NCBI Taxonomy" id="7936"/>
    <lineage>
        <taxon>Eukaryota</taxon>
        <taxon>Metazoa</taxon>
        <taxon>Chordata</taxon>
        <taxon>Craniata</taxon>
        <taxon>Vertebrata</taxon>
        <taxon>Euteleostomi</taxon>
        <taxon>Actinopterygii</taxon>
        <taxon>Neopterygii</taxon>
        <taxon>Teleostei</taxon>
        <taxon>Anguilliformes</taxon>
        <taxon>Anguillidae</taxon>
        <taxon>Anguilla</taxon>
    </lineage>
</organism>
<reference evidence="1" key="1">
    <citation type="submission" date="2014-11" db="EMBL/GenBank/DDBJ databases">
        <authorList>
            <person name="Amaro Gonzalez C."/>
        </authorList>
    </citation>
    <scope>NUCLEOTIDE SEQUENCE</scope>
</reference>
<protein>
    <submittedName>
        <fullName evidence="1">Uncharacterized protein</fullName>
    </submittedName>
</protein>
<proteinExistence type="predicted"/>